<dbReference type="STRING" id="214095.RU97_GL002158"/>
<dbReference type="PROSITE" id="PS01295">
    <property type="entry name" value="ISPD"/>
    <property type="match status" value="1"/>
</dbReference>
<dbReference type="InterPro" id="IPR050088">
    <property type="entry name" value="IspD/TarI_cytidylyltransf_bact"/>
</dbReference>
<reference evidence="9 10" key="1">
    <citation type="submission" date="2014-12" db="EMBL/GenBank/DDBJ databases">
        <title>Draft genome sequences of 29 type strains of Enterococci.</title>
        <authorList>
            <person name="Zhong Z."/>
            <person name="Sun Z."/>
            <person name="Liu W."/>
            <person name="Zhang W."/>
            <person name="Zhang H."/>
        </authorList>
    </citation>
    <scope>NUCLEOTIDE SEQUENCE [LARGE SCALE GENOMIC DNA]</scope>
    <source>
        <strain evidence="9 10">DSM 17029</strain>
    </source>
</reference>
<dbReference type="SUPFAM" id="SSF53448">
    <property type="entry name" value="Nucleotide-diphospho-sugar transferases"/>
    <property type="match status" value="1"/>
</dbReference>
<dbReference type="UniPathway" id="UPA00056">
    <property type="reaction ID" value="UER00093"/>
</dbReference>
<accession>A0A1L8REH0</accession>
<dbReference type="Gene3D" id="3.90.550.10">
    <property type="entry name" value="Spore Coat Polysaccharide Biosynthesis Protein SpsA, Chain A"/>
    <property type="match status" value="1"/>
</dbReference>
<evidence type="ECO:0000256" key="7">
    <source>
        <dbReference type="ARBA" id="ARBA00022695"/>
    </source>
</evidence>
<sequence>MQASRNKVLLHLQGRPVLSYSVETFLKDPACQHVILVIQAEEAELIRPIIKRLPFKHQTAISVVVGGKERQDSVFAGLQAVKSLERIVMVHDGARPFVTAKQLQDLYRRALKSGAAILGVPVKDTIKKVLDGKVVETIPRETLWQVQTPQAFLGTELALVHQQAQAAHYLGTDDASLIEVFSERSVEMVLGSYENIKLTTPEDMFIGETIAKRK</sequence>
<evidence type="ECO:0000313" key="9">
    <source>
        <dbReference type="EMBL" id="OJG18085.1"/>
    </source>
</evidence>
<comment type="caution">
    <text evidence="9">The sequence shown here is derived from an EMBL/GenBank/DDBJ whole genome shotgun (WGS) entry which is preliminary data.</text>
</comment>
<protein>
    <recommendedName>
        <fullName evidence="5">2-C-methyl-D-erythritol 4-phosphate cytidylyltransferase</fullName>
        <ecNumber evidence="4">2.7.7.60</ecNumber>
    </recommendedName>
</protein>
<dbReference type="Proteomes" id="UP000181884">
    <property type="component" value="Unassembled WGS sequence"/>
</dbReference>
<dbReference type="AlphaFoldDB" id="A0A1L8REH0"/>
<proteinExistence type="inferred from homology"/>
<evidence type="ECO:0000256" key="8">
    <source>
        <dbReference type="ARBA" id="ARBA00023229"/>
    </source>
</evidence>
<comment type="catalytic activity">
    <reaction evidence="1">
        <text>2-C-methyl-D-erythritol 4-phosphate + CTP + H(+) = 4-CDP-2-C-methyl-D-erythritol + diphosphate</text>
        <dbReference type="Rhea" id="RHEA:13429"/>
        <dbReference type="ChEBI" id="CHEBI:15378"/>
        <dbReference type="ChEBI" id="CHEBI:33019"/>
        <dbReference type="ChEBI" id="CHEBI:37563"/>
        <dbReference type="ChEBI" id="CHEBI:57823"/>
        <dbReference type="ChEBI" id="CHEBI:58262"/>
        <dbReference type="EC" id="2.7.7.60"/>
    </reaction>
</comment>
<evidence type="ECO:0000256" key="4">
    <source>
        <dbReference type="ARBA" id="ARBA00012526"/>
    </source>
</evidence>
<dbReference type="InterPro" id="IPR018294">
    <property type="entry name" value="ISPD_synthase_CS"/>
</dbReference>
<dbReference type="PANTHER" id="PTHR32125:SF4">
    <property type="entry name" value="2-C-METHYL-D-ERYTHRITOL 4-PHOSPHATE CYTIDYLYLTRANSFERASE, CHLOROPLASTIC"/>
    <property type="match status" value="1"/>
</dbReference>
<dbReference type="InterPro" id="IPR029044">
    <property type="entry name" value="Nucleotide-diphossugar_trans"/>
</dbReference>
<keyword evidence="8" id="KW-0414">Isoprene biosynthesis</keyword>
<dbReference type="EC" id="2.7.7.60" evidence="4"/>
<dbReference type="CDD" id="cd02516">
    <property type="entry name" value="CDP-ME_synthetase"/>
    <property type="match status" value="1"/>
</dbReference>
<gene>
    <name evidence="9" type="ORF">RU97_GL002158</name>
</gene>
<dbReference type="NCBIfam" id="TIGR00453">
    <property type="entry name" value="ispD"/>
    <property type="match status" value="1"/>
</dbReference>
<evidence type="ECO:0000256" key="2">
    <source>
        <dbReference type="ARBA" id="ARBA00004787"/>
    </source>
</evidence>
<keyword evidence="10" id="KW-1185">Reference proteome</keyword>
<dbReference type="InterPro" id="IPR001228">
    <property type="entry name" value="IspD"/>
</dbReference>
<dbReference type="Pfam" id="PF01128">
    <property type="entry name" value="IspD"/>
    <property type="match status" value="1"/>
</dbReference>
<comment type="similarity">
    <text evidence="3">Belongs to the IspD/TarI cytidylyltransferase family. IspD subfamily.</text>
</comment>
<evidence type="ECO:0000256" key="5">
    <source>
        <dbReference type="ARBA" id="ARBA00019056"/>
    </source>
</evidence>
<dbReference type="FunFam" id="3.90.550.10:FF:000003">
    <property type="entry name" value="2-C-methyl-D-erythritol 4-phosphate cytidylyltransferase"/>
    <property type="match status" value="1"/>
</dbReference>
<keyword evidence="6 9" id="KW-0808">Transferase</keyword>
<name>A0A1L8REH0_9ENTE</name>
<dbReference type="EMBL" id="JXKH01000005">
    <property type="protein sequence ID" value="OJG18085.1"/>
    <property type="molecule type" value="Genomic_DNA"/>
</dbReference>
<dbReference type="GO" id="GO:0019288">
    <property type="term" value="P:isopentenyl diphosphate biosynthetic process, methylerythritol 4-phosphate pathway"/>
    <property type="evidence" value="ECO:0007669"/>
    <property type="project" value="UniProtKB-UniPathway"/>
</dbReference>
<evidence type="ECO:0000256" key="6">
    <source>
        <dbReference type="ARBA" id="ARBA00022679"/>
    </source>
</evidence>
<keyword evidence="7 9" id="KW-0548">Nucleotidyltransferase</keyword>
<dbReference type="GO" id="GO:0050518">
    <property type="term" value="F:2-C-methyl-D-erythritol 4-phosphate cytidylyltransferase activity"/>
    <property type="evidence" value="ECO:0007669"/>
    <property type="project" value="UniProtKB-EC"/>
</dbReference>
<comment type="pathway">
    <text evidence="2">Isoprenoid biosynthesis; isopentenyl diphosphate biosynthesis via DXP pathway; isopentenyl diphosphate from 1-deoxy-D-xylulose 5-phosphate: step 2/6.</text>
</comment>
<dbReference type="InterPro" id="IPR034683">
    <property type="entry name" value="IspD/TarI"/>
</dbReference>
<dbReference type="PANTHER" id="PTHR32125">
    <property type="entry name" value="2-C-METHYL-D-ERYTHRITOL 4-PHOSPHATE CYTIDYLYLTRANSFERASE, CHLOROPLASTIC"/>
    <property type="match status" value="1"/>
</dbReference>
<evidence type="ECO:0000313" key="10">
    <source>
        <dbReference type="Proteomes" id="UP000181884"/>
    </source>
</evidence>
<evidence type="ECO:0000256" key="1">
    <source>
        <dbReference type="ARBA" id="ARBA00001282"/>
    </source>
</evidence>
<organism evidence="9 10">
    <name type="scientific">Enterococcus canis</name>
    <dbReference type="NCBI Taxonomy" id="214095"/>
    <lineage>
        <taxon>Bacteria</taxon>
        <taxon>Bacillati</taxon>
        <taxon>Bacillota</taxon>
        <taxon>Bacilli</taxon>
        <taxon>Lactobacillales</taxon>
        <taxon>Enterococcaceae</taxon>
        <taxon>Enterococcus</taxon>
    </lineage>
</organism>
<evidence type="ECO:0000256" key="3">
    <source>
        <dbReference type="ARBA" id="ARBA00009789"/>
    </source>
</evidence>